<dbReference type="Pfam" id="PF00501">
    <property type="entry name" value="AMP-binding"/>
    <property type="match status" value="1"/>
</dbReference>
<sequence length="629" mass="71770">MPDYLSIKDNIFTHVGFNKLRGSLKNGEKTLLEMLKKKVEHSPTSKIFGTINKEGQIDYIDYQTMDRRARRFAVFLETITKEREIVGIASVSRVEWLITEYATYYANCINAPVYSTFTPPTLASLINMTKMNIIVASLEAARELVGKVYDLCETHKFKHIILMDDSQELVEMCQKKGINVSVLSNIVNNNISDSSLAKNPIINDTPTRPSPKYNDLASICFTSGTSGDPKGVELTHSNFIAQLEAFQIGSRFYDIVEITQNDAYISYLPLAHVFERICVCICILEGCRIGFYRGSREKLAEDYKIIKPTFVAVVPKVLKLFRDTIEKKVMERRWYQRAFFRIGMAYKIFLQRFGIYKSWIWDAVLFGKIANLFGGQIRSCLCGGAAVNPDLIKYMQAILSANIFQGYGQTEGLGANLLSVFSSTDVASVGIPFISTMIKLEDLPEEYPRSYKKLLMNGPAISRGYFNQKKRGDNEWLDTGDVVKFENNRFYILGRYKDQIKIGNGEYIDPETLENYLLEEVKDIDNIYITIKPGQIDLIALVVCKMTKTEETKNNEETVACWIQSALDHLKNEGKIGKFVSIHHFVLIDQDFSEVKSESGLVTASMKKRRVLIDRHFSHEIDEAYRKKY</sequence>
<name>L2GQF8_VITCO</name>
<dbReference type="PROSITE" id="PS00455">
    <property type="entry name" value="AMP_BINDING"/>
    <property type="match status" value="1"/>
</dbReference>
<keyword evidence="5" id="KW-1185">Reference proteome</keyword>
<dbReference type="PANTHER" id="PTHR43272">
    <property type="entry name" value="LONG-CHAIN-FATTY-ACID--COA LIGASE"/>
    <property type="match status" value="1"/>
</dbReference>
<dbReference type="GO" id="GO:0005783">
    <property type="term" value="C:endoplasmic reticulum"/>
    <property type="evidence" value="ECO:0007669"/>
    <property type="project" value="TreeGrafter"/>
</dbReference>
<dbReference type="HOGENOM" id="CLU_000022_45_4_1"/>
<dbReference type="Gene3D" id="3.40.50.12780">
    <property type="entry name" value="N-terminal domain of ligase-like"/>
    <property type="match status" value="1"/>
</dbReference>
<dbReference type="AlphaFoldDB" id="L2GQF8"/>
<dbReference type="STRING" id="993615.L2GQF8"/>
<organism evidence="4 5">
    <name type="scientific">Vittaforma corneae (strain ATCC 50505)</name>
    <name type="common">Microsporidian parasite</name>
    <name type="synonym">Nosema corneum</name>
    <dbReference type="NCBI Taxonomy" id="993615"/>
    <lineage>
        <taxon>Eukaryota</taxon>
        <taxon>Fungi</taxon>
        <taxon>Fungi incertae sedis</taxon>
        <taxon>Microsporidia</taxon>
        <taxon>Nosematidae</taxon>
        <taxon>Vittaforma</taxon>
    </lineage>
</organism>
<evidence type="ECO:0000313" key="4">
    <source>
        <dbReference type="EMBL" id="ELA42740.1"/>
    </source>
</evidence>
<reference evidence="5" key="1">
    <citation type="submission" date="2011-05" db="EMBL/GenBank/DDBJ databases">
        <title>The genome sequence of Vittaforma corneae strain ATCC 50505.</title>
        <authorList>
            <consortium name="The Broad Institute Genome Sequencing Platform"/>
            <person name="Cuomo C."/>
            <person name="Didier E."/>
            <person name="Bowers L."/>
            <person name="Young S.K."/>
            <person name="Zeng Q."/>
            <person name="Gargeya S."/>
            <person name="Fitzgerald M."/>
            <person name="Haas B."/>
            <person name="Abouelleil A."/>
            <person name="Alvarado L."/>
            <person name="Arachchi H.M."/>
            <person name="Berlin A."/>
            <person name="Chapman S.B."/>
            <person name="Gearin G."/>
            <person name="Goldberg J."/>
            <person name="Griggs A."/>
            <person name="Gujja S."/>
            <person name="Hansen M."/>
            <person name="Heiman D."/>
            <person name="Howarth C."/>
            <person name="Larimer J."/>
            <person name="Lui A."/>
            <person name="MacDonald P.J.P."/>
            <person name="McCowen C."/>
            <person name="Montmayeur A."/>
            <person name="Murphy C."/>
            <person name="Neiman D."/>
            <person name="Pearson M."/>
            <person name="Priest M."/>
            <person name="Roberts A."/>
            <person name="Saif S."/>
            <person name="Shea T."/>
            <person name="Sisk P."/>
            <person name="Stolte C."/>
            <person name="Sykes S."/>
            <person name="Wortman J."/>
            <person name="Nusbaum C."/>
            <person name="Birren B."/>
        </authorList>
    </citation>
    <scope>NUCLEOTIDE SEQUENCE [LARGE SCALE GENOMIC DNA]</scope>
    <source>
        <strain evidence="5">ATCC 50505</strain>
    </source>
</reference>
<dbReference type="SUPFAM" id="SSF56801">
    <property type="entry name" value="Acetyl-CoA synthetase-like"/>
    <property type="match status" value="1"/>
</dbReference>
<dbReference type="OMA" id="NRGELCV"/>
<evidence type="ECO:0000256" key="1">
    <source>
        <dbReference type="ARBA" id="ARBA00022741"/>
    </source>
</evidence>
<keyword evidence="2" id="KW-0067">ATP-binding</keyword>
<dbReference type="Proteomes" id="UP000011082">
    <property type="component" value="Unassembled WGS sequence"/>
</dbReference>
<feature type="domain" description="AMP-dependent synthetase/ligase" evidence="3">
    <location>
        <begin position="59"/>
        <end position="466"/>
    </location>
</feature>
<accession>L2GQF8</accession>
<dbReference type="InterPro" id="IPR000873">
    <property type="entry name" value="AMP-dep_synth/lig_dom"/>
</dbReference>
<dbReference type="EMBL" id="JH370130">
    <property type="protein sequence ID" value="ELA42740.1"/>
    <property type="molecule type" value="Genomic_DNA"/>
</dbReference>
<keyword evidence="1" id="KW-0547">Nucleotide-binding</keyword>
<proteinExistence type="predicted"/>
<dbReference type="GeneID" id="19880773"/>
<evidence type="ECO:0000313" key="5">
    <source>
        <dbReference type="Proteomes" id="UP000011082"/>
    </source>
</evidence>
<dbReference type="GO" id="GO:0016020">
    <property type="term" value="C:membrane"/>
    <property type="evidence" value="ECO:0007669"/>
    <property type="project" value="TreeGrafter"/>
</dbReference>
<dbReference type="InterPro" id="IPR020845">
    <property type="entry name" value="AMP-binding_CS"/>
</dbReference>
<protein>
    <recommendedName>
        <fullName evidence="3">AMP-dependent synthetase/ligase domain-containing protein</fullName>
    </recommendedName>
</protein>
<dbReference type="InParanoid" id="L2GQF8"/>
<dbReference type="FunCoup" id="L2GQF8">
    <property type="interactions" value="36"/>
</dbReference>
<dbReference type="VEuPathDB" id="MicrosporidiaDB:VICG_00055"/>
<evidence type="ECO:0000259" key="3">
    <source>
        <dbReference type="Pfam" id="PF00501"/>
    </source>
</evidence>
<gene>
    <name evidence="4" type="ORF">VICG_00055</name>
</gene>
<dbReference type="PANTHER" id="PTHR43272:SF33">
    <property type="entry name" value="AMP-BINDING DOMAIN-CONTAINING PROTEIN-RELATED"/>
    <property type="match status" value="1"/>
</dbReference>
<evidence type="ECO:0000256" key="2">
    <source>
        <dbReference type="ARBA" id="ARBA00022840"/>
    </source>
</evidence>
<dbReference type="RefSeq" id="XP_007603508.1">
    <property type="nucleotide sequence ID" value="XM_007603446.1"/>
</dbReference>
<dbReference type="OrthoDB" id="1700726at2759"/>
<dbReference type="GO" id="GO:0004467">
    <property type="term" value="F:long-chain fatty acid-CoA ligase activity"/>
    <property type="evidence" value="ECO:0007669"/>
    <property type="project" value="TreeGrafter"/>
</dbReference>
<dbReference type="GO" id="GO:0005524">
    <property type="term" value="F:ATP binding"/>
    <property type="evidence" value="ECO:0007669"/>
    <property type="project" value="UniProtKB-KW"/>
</dbReference>
<dbReference type="InterPro" id="IPR042099">
    <property type="entry name" value="ANL_N_sf"/>
</dbReference>